<name>A0A412S5R4_BACUN</name>
<dbReference type="InterPro" id="IPR038721">
    <property type="entry name" value="IS701-like_DDE_dom"/>
</dbReference>
<protein>
    <submittedName>
        <fullName evidence="2">IS4 family transposase</fullName>
    </submittedName>
</protein>
<dbReference type="Proteomes" id="UP000284022">
    <property type="component" value="Unassembled WGS sequence"/>
</dbReference>
<evidence type="ECO:0000313" key="3">
    <source>
        <dbReference type="Proteomes" id="UP000284022"/>
    </source>
</evidence>
<dbReference type="EMBL" id="QRXV01000056">
    <property type="protein sequence ID" value="RGU31689.1"/>
    <property type="molecule type" value="Genomic_DNA"/>
</dbReference>
<accession>A0A412S5R4</accession>
<dbReference type="RefSeq" id="WP_025893221.1">
    <property type="nucleotide sequence ID" value="NZ_QRXV01000056.1"/>
</dbReference>
<comment type="caution">
    <text evidence="2">The sequence shown here is derived from an EMBL/GenBank/DDBJ whole genome shotgun (WGS) entry which is preliminary data.</text>
</comment>
<evidence type="ECO:0000259" key="1">
    <source>
        <dbReference type="Pfam" id="PF13546"/>
    </source>
</evidence>
<dbReference type="AlphaFoldDB" id="A0A412S5R4"/>
<reference evidence="2 3" key="1">
    <citation type="submission" date="2018-08" db="EMBL/GenBank/DDBJ databases">
        <title>A genome reference for cultivated species of the human gut microbiota.</title>
        <authorList>
            <person name="Zou Y."/>
            <person name="Xue W."/>
            <person name="Luo G."/>
        </authorList>
    </citation>
    <scope>NUCLEOTIDE SEQUENCE [LARGE SCALE GENOMIC DNA]</scope>
    <source>
        <strain evidence="2 3">AF17-20</strain>
    </source>
</reference>
<dbReference type="InterPro" id="IPR012337">
    <property type="entry name" value="RNaseH-like_sf"/>
</dbReference>
<sequence length="480" mass="54810">MNKNRYIIGELQEFFAKNDSSKAINSISTIMNSIRIQSKVIGSVKNPNCKFTCLQVLQLLVLFPFFSIKNAANYSSSALGKMFVCHKDMFYRFMNDGNINWRRIIYSVFRQVYSRVKRRTTLKSDIRCVIIDDTDLPKTGFKTEKIGKVFSHTQMKPILGFKAMFLCFTDGVSQFLLDFSLHGEEGKRSDKPQGLSKKQTEARYCKEHSEDKRIARRSAEYFASKIETAISMLKRSIIEGVRFDYLLVDSWFTCSELLKFVVSRHFGCHLIGMIKMGKTKYETDLGNKTAPELIKALQKSKSVKYSRSIGYYTATVSAKISGIKVSLLFYRRGKNGNWNALLTSDLKLDAKEAFRLYSRRWVIEVAHKEMKQNLKLGKNQCRDFAGQIAGISLCVLQYNILSYVKRNESYETIGGLFAEISKNSVELSVAEKIWLLIVEVINVIAEVLNCDAMVLTEQVISNDKQIKAVKQAFDRLTPAA</sequence>
<evidence type="ECO:0000313" key="2">
    <source>
        <dbReference type="EMBL" id="RGU31689.1"/>
    </source>
</evidence>
<proteinExistence type="predicted"/>
<organism evidence="2 3">
    <name type="scientific">Bacteroides uniformis</name>
    <dbReference type="NCBI Taxonomy" id="820"/>
    <lineage>
        <taxon>Bacteria</taxon>
        <taxon>Pseudomonadati</taxon>
        <taxon>Bacteroidota</taxon>
        <taxon>Bacteroidia</taxon>
        <taxon>Bacteroidales</taxon>
        <taxon>Bacteroidaceae</taxon>
        <taxon>Bacteroides</taxon>
    </lineage>
</organism>
<feature type="domain" description="Transposase IS701-like DDE" evidence="1">
    <location>
        <begin position="86"/>
        <end position="281"/>
    </location>
</feature>
<gene>
    <name evidence="2" type="ORF">DWW83_21475</name>
</gene>
<dbReference type="SUPFAM" id="SSF53098">
    <property type="entry name" value="Ribonuclease H-like"/>
    <property type="match status" value="1"/>
</dbReference>
<dbReference type="Pfam" id="PF13546">
    <property type="entry name" value="DDE_5"/>
    <property type="match status" value="1"/>
</dbReference>